<evidence type="ECO:0000259" key="13">
    <source>
        <dbReference type="PROSITE" id="PS50234"/>
    </source>
</evidence>
<dbReference type="OrthoDB" id="284275at2759"/>
<dbReference type="InterPro" id="IPR013083">
    <property type="entry name" value="Znf_RING/FYVE/PHD"/>
</dbReference>
<keyword evidence="11" id="KW-0539">Nucleus</keyword>
<dbReference type="InterPro" id="IPR013087">
    <property type="entry name" value="Znf_C2H2_type"/>
</dbReference>
<dbReference type="CDD" id="cd01453">
    <property type="entry name" value="vWA_transcription_factor_IIH_type"/>
    <property type="match status" value="1"/>
</dbReference>
<feature type="compositionally biased region" description="Basic and acidic residues" evidence="12">
    <location>
        <begin position="169"/>
        <end position="183"/>
    </location>
</feature>
<proteinExistence type="inferred from homology"/>
<dbReference type="NCBIfam" id="TIGR00622">
    <property type="entry name" value="ssl1"/>
    <property type="match status" value="1"/>
</dbReference>
<keyword evidence="15" id="KW-1185">Reference proteome</keyword>
<evidence type="ECO:0000313" key="14">
    <source>
        <dbReference type="EMBL" id="KAH3662250.1"/>
    </source>
</evidence>
<dbReference type="InterPro" id="IPR002035">
    <property type="entry name" value="VWF_A"/>
</dbReference>
<dbReference type="GO" id="GO:0006289">
    <property type="term" value="P:nucleotide-excision repair"/>
    <property type="evidence" value="ECO:0007669"/>
    <property type="project" value="InterPro"/>
</dbReference>
<keyword evidence="5" id="KW-0227">DNA damage</keyword>
<comment type="caution">
    <text evidence="14">The sequence shown here is derived from an EMBL/GenBank/DDBJ whole genome shotgun (WGS) entry which is preliminary data.</text>
</comment>
<organism evidence="14 15">
    <name type="scientific">Ogataea philodendri</name>
    <dbReference type="NCBI Taxonomy" id="1378263"/>
    <lineage>
        <taxon>Eukaryota</taxon>
        <taxon>Fungi</taxon>
        <taxon>Dikarya</taxon>
        <taxon>Ascomycota</taxon>
        <taxon>Saccharomycotina</taxon>
        <taxon>Pichiomycetes</taxon>
        <taxon>Pichiales</taxon>
        <taxon>Pichiaceae</taxon>
        <taxon>Ogataea</taxon>
    </lineage>
</organism>
<dbReference type="AlphaFoldDB" id="A0A9P8NYV9"/>
<keyword evidence="10" id="KW-0234">DNA repair</keyword>
<dbReference type="GO" id="GO:0006367">
    <property type="term" value="P:transcription initiation at RNA polymerase II promoter"/>
    <property type="evidence" value="ECO:0007669"/>
    <property type="project" value="UniProtKB-ARBA"/>
</dbReference>
<evidence type="ECO:0000256" key="3">
    <source>
        <dbReference type="ARBA" id="ARBA00006092"/>
    </source>
</evidence>
<dbReference type="InterPro" id="IPR012170">
    <property type="entry name" value="TFIIH_SSL1/p44"/>
</dbReference>
<keyword evidence="4" id="KW-0479">Metal-binding</keyword>
<dbReference type="Pfam" id="PF04056">
    <property type="entry name" value="Ssl1"/>
    <property type="match status" value="1"/>
</dbReference>
<dbReference type="Pfam" id="PF07975">
    <property type="entry name" value="C1_4"/>
    <property type="match status" value="1"/>
</dbReference>
<protein>
    <recommendedName>
        <fullName evidence="13">VWFA domain-containing protein</fullName>
    </recommendedName>
</protein>
<dbReference type="GO" id="GO:0000439">
    <property type="term" value="C:transcription factor TFIIH core complex"/>
    <property type="evidence" value="ECO:0007669"/>
    <property type="project" value="InterPro"/>
</dbReference>
<reference evidence="14" key="1">
    <citation type="journal article" date="2021" name="Open Biol.">
        <title>Shared evolutionary footprints suggest mitochondrial oxidative damage underlies multiple complex I losses in fungi.</title>
        <authorList>
            <person name="Schikora-Tamarit M.A."/>
            <person name="Marcet-Houben M."/>
            <person name="Nosek J."/>
            <person name="Gabaldon T."/>
        </authorList>
    </citation>
    <scope>NUCLEOTIDE SEQUENCE</scope>
    <source>
        <strain evidence="14">CBS6075</strain>
    </source>
</reference>
<accession>A0A9P8NYV9</accession>
<keyword evidence="9" id="KW-0804">Transcription</keyword>
<dbReference type="RefSeq" id="XP_046059339.1">
    <property type="nucleotide sequence ID" value="XM_046206690.1"/>
</dbReference>
<evidence type="ECO:0000256" key="7">
    <source>
        <dbReference type="ARBA" id="ARBA00022833"/>
    </source>
</evidence>
<gene>
    <name evidence="14" type="ORF">OGAPHI_005498</name>
</gene>
<keyword evidence="6" id="KW-0863">Zinc-finger</keyword>
<dbReference type="PROSITE" id="PS00028">
    <property type="entry name" value="ZINC_FINGER_C2H2_1"/>
    <property type="match status" value="1"/>
</dbReference>
<evidence type="ECO:0000313" key="15">
    <source>
        <dbReference type="Proteomes" id="UP000769157"/>
    </source>
</evidence>
<sequence>MFSMETYSSSSSSSSGAPVICFSTYMAMRTKYVSTTCEEYFWLHRATKWPLNALDSCFICFSVATRISRSTSFEQIWFVTSFSSLPLASSKTLATNASLSSLLLKAFTFSVDSACLKYSSSVESSSPKNGVTSCGSGSTTGSTAKNLYYLGSSLCLMDIDPEFSPSPEHSPESDHEDGKKPSDPLKGANGGYAWEDEYRRSWDIVQEDESGSIESIVSGLMESQKKRYLKNITPFQRGIIRTMVLVLDMSNVMMEKDFRPNRASVMIQNAIEFVGEFFDQNPISQLSVVIMRNGIAQLVSEVSGNPHDHIEALKGIRKLEPQGNPSLQNALEMCRGLLLHVASHCTREVLVVFGALFTSDPGNIHKTIQDLVKEKITVRVIGLTAQVAICQELCRLTNYGDLKNSYHVVLYEQHFKDLFMDAVTPLAVTKVESQKTDGFTLVKMGFPSRVSDNQPTFCSCHSKAVYGGYICPNCKSKVCVLPTVCPCCDLMLILSTHLARSYHHLFPLKLFKEVPVSETYTSTHCFGCQTQFPKGAKGDSNTNVREYQTSSRYHCQDCGQDFCIDCDVFIHDALHNCPGCEADSRKL</sequence>
<dbReference type="Gene3D" id="3.30.40.10">
    <property type="entry name" value="Zinc/RING finger domain, C3HC4 (zinc finger)"/>
    <property type="match status" value="1"/>
</dbReference>
<comment type="similarity">
    <text evidence="3">Belongs to the GTF2H2 family.</text>
</comment>
<dbReference type="PANTHER" id="PTHR12695:SF2">
    <property type="entry name" value="GENERAL TRANSCRIPTION FACTOR IIH SUBUNIT 2-RELATED"/>
    <property type="match status" value="1"/>
</dbReference>
<dbReference type="Gene3D" id="3.40.50.410">
    <property type="entry name" value="von Willebrand factor, type A domain"/>
    <property type="match status" value="1"/>
</dbReference>
<dbReference type="PANTHER" id="PTHR12695">
    <property type="entry name" value="GENERAL TRANSCRIPTION FACTOR IIH SUBUNIT 2"/>
    <property type="match status" value="1"/>
</dbReference>
<dbReference type="SMART" id="SM01047">
    <property type="entry name" value="C1_4"/>
    <property type="match status" value="1"/>
</dbReference>
<feature type="region of interest" description="Disordered" evidence="12">
    <location>
        <begin position="163"/>
        <end position="191"/>
    </location>
</feature>
<dbReference type="PROSITE" id="PS50234">
    <property type="entry name" value="VWFA"/>
    <property type="match status" value="1"/>
</dbReference>
<dbReference type="FunFam" id="3.40.50.410:FF:000015">
    <property type="entry name" value="General transcription factor IIH subunit 2"/>
    <property type="match status" value="1"/>
</dbReference>
<dbReference type="SMART" id="SM00327">
    <property type="entry name" value="VWA"/>
    <property type="match status" value="1"/>
</dbReference>
<dbReference type="InterPro" id="IPR046349">
    <property type="entry name" value="C1-like_sf"/>
</dbReference>
<dbReference type="GeneID" id="70237462"/>
<dbReference type="GO" id="GO:0006357">
    <property type="term" value="P:regulation of transcription by RNA polymerase II"/>
    <property type="evidence" value="ECO:0007669"/>
    <property type="project" value="TreeGrafter"/>
</dbReference>
<dbReference type="InterPro" id="IPR007198">
    <property type="entry name" value="Ssl1-like"/>
</dbReference>
<evidence type="ECO:0000256" key="10">
    <source>
        <dbReference type="ARBA" id="ARBA00023204"/>
    </source>
</evidence>
<dbReference type="InterPro" id="IPR004595">
    <property type="entry name" value="TFIIH_C1-like_dom"/>
</dbReference>
<dbReference type="InterPro" id="IPR036465">
    <property type="entry name" value="vWFA_dom_sf"/>
</dbReference>
<feature type="domain" description="VWFA" evidence="13">
    <location>
        <begin position="242"/>
        <end position="423"/>
    </location>
</feature>
<comment type="function">
    <text evidence="1">Component of the general transcription and DNA repair factor IIH (TFIIH) core complex, which is involved in general and transcription-coupled nucleotide excision repair (NER) of damaged DNA and, when complexed to TFIIK, in RNA transcription by RNA polymerase II. In NER, TFIIH acts by opening DNA around the lesion to allow the excision of the damaged oligonucleotide and its replacement by a new DNA fragment. In transcription, TFIIH has an essential role in transcription initiation. When the pre-initiation complex (PIC) has been established, TFIIH is required for promoter opening and promoter escape. Phosphorylation of the C-terminal tail (CTD) of the largest subunit of RNA polymerase II by the kinase module TFIIK controls the initiation of transcription.</text>
</comment>
<evidence type="ECO:0000256" key="11">
    <source>
        <dbReference type="ARBA" id="ARBA00023242"/>
    </source>
</evidence>
<evidence type="ECO:0000256" key="2">
    <source>
        <dbReference type="ARBA" id="ARBA00004123"/>
    </source>
</evidence>
<name>A0A9P8NYV9_9ASCO</name>
<keyword evidence="7" id="KW-0862">Zinc</keyword>
<comment type="subcellular location">
    <subcellularLocation>
        <location evidence="2">Nucleus</location>
    </subcellularLocation>
</comment>
<evidence type="ECO:0000256" key="4">
    <source>
        <dbReference type="ARBA" id="ARBA00022723"/>
    </source>
</evidence>
<dbReference type="GO" id="GO:0008270">
    <property type="term" value="F:zinc ion binding"/>
    <property type="evidence" value="ECO:0007669"/>
    <property type="project" value="UniProtKB-KW"/>
</dbReference>
<evidence type="ECO:0000256" key="6">
    <source>
        <dbReference type="ARBA" id="ARBA00022771"/>
    </source>
</evidence>
<dbReference type="SUPFAM" id="SSF53300">
    <property type="entry name" value="vWA-like"/>
    <property type="match status" value="1"/>
</dbReference>
<evidence type="ECO:0000256" key="1">
    <source>
        <dbReference type="ARBA" id="ARBA00002817"/>
    </source>
</evidence>
<evidence type="ECO:0000256" key="12">
    <source>
        <dbReference type="SAM" id="MobiDB-lite"/>
    </source>
</evidence>
<dbReference type="Proteomes" id="UP000769157">
    <property type="component" value="Unassembled WGS sequence"/>
</dbReference>
<dbReference type="EMBL" id="JAEUBE010000378">
    <property type="protein sequence ID" value="KAH3662250.1"/>
    <property type="molecule type" value="Genomic_DNA"/>
</dbReference>
<evidence type="ECO:0000256" key="9">
    <source>
        <dbReference type="ARBA" id="ARBA00023163"/>
    </source>
</evidence>
<dbReference type="FunFam" id="3.30.40.10:FF:000477">
    <property type="entry name" value="General transcription and DNA repair factor IIH"/>
    <property type="match status" value="1"/>
</dbReference>
<reference evidence="14" key="2">
    <citation type="submission" date="2021-01" db="EMBL/GenBank/DDBJ databases">
        <authorList>
            <person name="Schikora-Tamarit M.A."/>
        </authorList>
    </citation>
    <scope>NUCLEOTIDE SEQUENCE</scope>
    <source>
        <strain evidence="14">CBS6075</strain>
    </source>
</reference>
<evidence type="ECO:0000256" key="8">
    <source>
        <dbReference type="ARBA" id="ARBA00023015"/>
    </source>
</evidence>
<keyword evidence="8" id="KW-0805">Transcription regulation</keyword>
<evidence type="ECO:0000256" key="5">
    <source>
        <dbReference type="ARBA" id="ARBA00022763"/>
    </source>
</evidence>
<dbReference type="GO" id="GO:0005675">
    <property type="term" value="C:transcription factor TFIIH holo complex"/>
    <property type="evidence" value="ECO:0007669"/>
    <property type="project" value="TreeGrafter"/>
</dbReference>
<dbReference type="SUPFAM" id="SSF57889">
    <property type="entry name" value="Cysteine-rich domain"/>
    <property type="match status" value="1"/>
</dbReference>